<dbReference type="EMBL" id="BKZW01000004">
    <property type="protein sequence ID" value="GER91908.1"/>
    <property type="molecule type" value="Genomic_DNA"/>
</dbReference>
<organism evidence="1 2">
    <name type="scientific">Dictyobacter vulcani</name>
    <dbReference type="NCBI Taxonomy" id="2607529"/>
    <lineage>
        <taxon>Bacteria</taxon>
        <taxon>Bacillati</taxon>
        <taxon>Chloroflexota</taxon>
        <taxon>Ktedonobacteria</taxon>
        <taxon>Ktedonobacterales</taxon>
        <taxon>Dictyobacteraceae</taxon>
        <taxon>Dictyobacter</taxon>
    </lineage>
</organism>
<protein>
    <submittedName>
        <fullName evidence="1">Uncharacterized protein</fullName>
    </submittedName>
</protein>
<keyword evidence="2" id="KW-1185">Reference proteome</keyword>
<dbReference type="AlphaFoldDB" id="A0A5J4KQD5"/>
<proteinExistence type="predicted"/>
<accession>A0A5J4KQD5</accession>
<gene>
    <name evidence="1" type="ORF">KDW_60700</name>
</gene>
<name>A0A5J4KQD5_9CHLR</name>
<sequence>MSASMEVSEEQQAQFELEHAPFYRSLDGGGGAIAVAGCEIWRWSGD</sequence>
<reference evidence="1 2" key="1">
    <citation type="submission" date="2019-10" db="EMBL/GenBank/DDBJ databases">
        <title>Dictyobacter vulcani sp. nov., within the class Ktedonobacteria, isolated from soil of volcanic Mt. Zao.</title>
        <authorList>
            <person name="Zheng Y."/>
            <person name="Wang C.M."/>
            <person name="Sakai Y."/>
            <person name="Abe K."/>
            <person name="Yokota A."/>
            <person name="Yabe S."/>
        </authorList>
    </citation>
    <scope>NUCLEOTIDE SEQUENCE [LARGE SCALE GENOMIC DNA]</scope>
    <source>
        <strain evidence="1 2">W12</strain>
    </source>
</reference>
<comment type="caution">
    <text evidence="1">The sequence shown here is derived from an EMBL/GenBank/DDBJ whole genome shotgun (WGS) entry which is preliminary data.</text>
</comment>
<evidence type="ECO:0000313" key="2">
    <source>
        <dbReference type="Proteomes" id="UP000326912"/>
    </source>
</evidence>
<evidence type="ECO:0000313" key="1">
    <source>
        <dbReference type="EMBL" id="GER91908.1"/>
    </source>
</evidence>
<dbReference type="Proteomes" id="UP000326912">
    <property type="component" value="Unassembled WGS sequence"/>
</dbReference>